<dbReference type="Pfam" id="PF00171">
    <property type="entry name" value="Aldedh"/>
    <property type="match status" value="1"/>
</dbReference>
<name>A0A7W2M612_9FLAO</name>
<keyword evidence="11" id="KW-1185">Reference proteome</keyword>
<evidence type="ECO:0000256" key="2">
    <source>
        <dbReference type="ARBA" id="ARBA00009986"/>
    </source>
</evidence>
<dbReference type="NCBIfam" id="TIGR01236">
    <property type="entry name" value="D1pyr5carbox1"/>
    <property type="match status" value="1"/>
</dbReference>
<keyword evidence="5" id="KW-0520">NAD</keyword>
<dbReference type="PANTHER" id="PTHR42862:SF1">
    <property type="entry name" value="DELTA-1-PYRROLINE-5-CARBOXYLATE DEHYDROGENASE 2, ISOFORM A-RELATED"/>
    <property type="match status" value="1"/>
</dbReference>
<feature type="domain" description="Aldehyde dehydrogenase" evidence="9">
    <location>
        <begin position="62"/>
        <end position="511"/>
    </location>
</feature>
<dbReference type="RefSeq" id="WP_182205650.1">
    <property type="nucleotide sequence ID" value="NZ_JACGLT010000008.1"/>
</dbReference>
<evidence type="ECO:0000256" key="1">
    <source>
        <dbReference type="ARBA" id="ARBA00004786"/>
    </source>
</evidence>
<proteinExistence type="inferred from homology"/>
<dbReference type="GO" id="GO:0009898">
    <property type="term" value="C:cytoplasmic side of plasma membrane"/>
    <property type="evidence" value="ECO:0007669"/>
    <property type="project" value="TreeGrafter"/>
</dbReference>
<dbReference type="InterPro" id="IPR016162">
    <property type="entry name" value="Ald_DH_N"/>
</dbReference>
<dbReference type="InterPro" id="IPR016163">
    <property type="entry name" value="Ald_DH_C"/>
</dbReference>
<comment type="caution">
    <text evidence="10">The sequence shown here is derived from an EMBL/GenBank/DDBJ whole genome shotgun (WGS) entry which is preliminary data.</text>
</comment>
<evidence type="ECO:0000256" key="6">
    <source>
        <dbReference type="ARBA" id="ARBA00023062"/>
    </source>
</evidence>
<dbReference type="SUPFAM" id="SSF53720">
    <property type="entry name" value="ALDH-like"/>
    <property type="match status" value="1"/>
</dbReference>
<keyword evidence="4 10" id="KW-0560">Oxidoreductase</keyword>
<organism evidence="10 11">
    <name type="scientific">Gelidibacter maritimus</name>
    <dbReference type="NCBI Taxonomy" id="2761487"/>
    <lineage>
        <taxon>Bacteria</taxon>
        <taxon>Pseudomonadati</taxon>
        <taxon>Bacteroidota</taxon>
        <taxon>Flavobacteriia</taxon>
        <taxon>Flavobacteriales</taxon>
        <taxon>Flavobacteriaceae</taxon>
        <taxon>Gelidibacter</taxon>
    </lineage>
</organism>
<dbReference type="AlphaFoldDB" id="A0A7W2M612"/>
<dbReference type="UniPathway" id="UPA00261">
    <property type="reaction ID" value="UER00374"/>
</dbReference>
<dbReference type="GO" id="GO:0003842">
    <property type="term" value="F:L-glutamate gamma-semialdehyde dehydrogenase activity"/>
    <property type="evidence" value="ECO:0007669"/>
    <property type="project" value="UniProtKB-EC"/>
</dbReference>
<evidence type="ECO:0000256" key="5">
    <source>
        <dbReference type="ARBA" id="ARBA00023027"/>
    </source>
</evidence>
<keyword evidence="6" id="KW-0642">Proline metabolism</keyword>
<evidence type="ECO:0000256" key="3">
    <source>
        <dbReference type="ARBA" id="ARBA00012884"/>
    </source>
</evidence>
<evidence type="ECO:0000256" key="8">
    <source>
        <dbReference type="ARBA" id="ARBA00048142"/>
    </source>
</evidence>
<evidence type="ECO:0000256" key="4">
    <source>
        <dbReference type="ARBA" id="ARBA00023002"/>
    </source>
</evidence>
<dbReference type="EMBL" id="JACGLT010000008">
    <property type="protein sequence ID" value="MBA6153353.1"/>
    <property type="molecule type" value="Genomic_DNA"/>
</dbReference>
<dbReference type="GO" id="GO:0004657">
    <property type="term" value="F:proline dehydrogenase activity"/>
    <property type="evidence" value="ECO:0007669"/>
    <property type="project" value="UniProtKB-ARBA"/>
</dbReference>
<dbReference type="FunFam" id="3.40.605.10:FF:000006">
    <property type="entry name" value="1-pyrroline-5-carboxylate dehydrogenase"/>
    <property type="match status" value="1"/>
</dbReference>
<dbReference type="PANTHER" id="PTHR42862">
    <property type="entry name" value="DELTA-1-PYRROLINE-5-CARBOXYLATE DEHYDROGENASE 1, ISOFORM A-RELATED"/>
    <property type="match status" value="1"/>
</dbReference>
<sequence length="541" mass="59857">MGKGFFKVPVAVNEPVKTYAPGSPEREAVIAEYSKMYRSQVDVPLYINGKYVTTKNTKTMSPPHDHQHLVGTYHLADKSHVEDAIATALEARKAWAQMPWEHRAGIFLKAAELIAGPYRAKINAATMIAQSKTIHQAEIDSACELIDFLRFNVQFMTEIYHDQPESTSDAWNRVEYRPLEGFTYAVTPFNFTAIAGNLPSCMALMGNVVIWKPSNHQIYSAKVIMDVFEEAGVPAGVINVVFGDPAMITDTIMASPDFSGLHYTGSTSVFQNLWKKIGNNITNYKTYPRIVGETGGKDFIVAHKTADARQVATAIVRGAFEFQGQKCSAASRGYIAKSIWSDVKKYVIEDLKTVKMGSPEDMDNFVTAVIHEASFDKLAGYIDQAKKDKNATIIAGGNYDKSKGYFIEPTVIETTDPKYPTMYTELFGPVMTVYVYDDKVFSETLKLVDTTSEYALTGAIMATDRYAIDEATKALQNSAGNFYINDKPTGAVVGQQPFGGARASGTNDKAGSLQNLLRWISPRLVKETFVTPTDYRYPFLG</sequence>
<protein>
    <recommendedName>
        <fullName evidence="7">L-glutamate gamma-semialdehyde dehydrogenase</fullName>
        <ecNumber evidence="3">1.2.1.88</ecNumber>
    </recommendedName>
    <alternativeName>
        <fullName evidence="7">L-glutamate gamma-semialdehyde dehydrogenase</fullName>
    </alternativeName>
</protein>
<evidence type="ECO:0000259" key="9">
    <source>
        <dbReference type="Pfam" id="PF00171"/>
    </source>
</evidence>
<dbReference type="InterPro" id="IPR015590">
    <property type="entry name" value="Aldehyde_DH_dom"/>
</dbReference>
<dbReference type="InterPro" id="IPR016161">
    <property type="entry name" value="Ald_DH/histidinol_DH"/>
</dbReference>
<gene>
    <name evidence="10" type="primary">pruA</name>
    <name evidence="10" type="ORF">H3Z82_11495</name>
</gene>
<comment type="catalytic activity">
    <reaction evidence="8">
        <text>L-glutamate 5-semialdehyde + NAD(+) + H2O = L-glutamate + NADH + 2 H(+)</text>
        <dbReference type="Rhea" id="RHEA:30235"/>
        <dbReference type="ChEBI" id="CHEBI:15377"/>
        <dbReference type="ChEBI" id="CHEBI:15378"/>
        <dbReference type="ChEBI" id="CHEBI:29985"/>
        <dbReference type="ChEBI" id="CHEBI:57540"/>
        <dbReference type="ChEBI" id="CHEBI:57945"/>
        <dbReference type="ChEBI" id="CHEBI:58066"/>
        <dbReference type="EC" id="1.2.1.88"/>
    </reaction>
</comment>
<dbReference type="InterPro" id="IPR005931">
    <property type="entry name" value="P5CDH/ALDH4A1"/>
</dbReference>
<dbReference type="EC" id="1.2.1.88" evidence="3"/>
<accession>A0A7W2M612</accession>
<dbReference type="InterPro" id="IPR016160">
    <property type="entry name" value="Ald_DH_CS_CYS"/>
</dbReference>
<evidence type="ECO:0000256" key="7">
    <source>
        <dbReference type="ARBA" id="ARBA00032259"/>
    </source>
</evidence>
<dbReference type="Gene3D" id="3.40.605.10">
    <property type="entry name" value="Aldehyde Dehydrogenase, Chain A, domain 1"/>
    <property type="match status" value="1"/>
</dbReference>
<dbReference type="Gene3D" id="3.40.309.10">
    <property type="entry name" value="Aldehyde Dehydrogenase, Chain A, domain 2"/>
    <property type="match status" value="1"/>
</dbReference>
<dbReference type="PROSITE" id="PS00070">
    <property type="entry name" value="ALDEHYDE_DEHYDR_CYS"/>
    <property type="match status" value="1"/>
</dbReference>
<evidence type="ECO:0000313" key="10">
    <source>
        <dbReference type="EMBL" id="MBA6153353.1"/>
    </source>
</evidence>
<dbReference type="FunFam" id="3.40.309.10:FF:000005">
    <property type="entry name" value="1-pyrroline-5-carboxylate dehydrogenase 1"/>
    <property type="match status" value="1"/>
</dbReference>
<comment type="similarity">
    <text evidence="2">Belongs to the aldehyde dehydrogenase family.</text>
</comment>
<reference evidence="10 11" key="1">
    <citation type="submission" date="2020-07" db="EMBL/GenBank/DDBJ databases">
        <title>Bacterium isolated from marine sediment.</title>
        <authorList>
            <person name="Shang D."/>
        </authorList>
    </citation>
    <scope>NUCLEOTIDE SEQUENCE [LARGE SCALE GENOMIC DNA]</scope>
    <source>
        <strain evidence="10 11">F6074</strain>
    </source>
</reference>
<evidence type="ECO:0000313" key="11">
    <source>
        <dbReference type="Proteomes" id="UP000541857"/>
    </source>
</evidence>
<comment type="pathway">
    <text evidence="1">Amino-acid degradation; L-proline degradation into L-glutamate; L-glutamate from L-proline: step 2/2.</text>
</comment>
<dbReference type="Proteomes" id="UP000541857">
    <property type="component" value="Unassembled WGS sequence"/>
</dbReference>
<dbReference type="CDD" id="cd07123">
    <property type="entry name" value="ALDH_F4-17_P5CDH"/>
    <property type="match status" value="1"/>
</dbReference>
<dbReference type="GO" id="GO:0010133">
    <property type="term" value="P:L-proline catabolic process to L-glutamate"/>
    <property type="evidence" value="ECO:0007669"/>
    <property type="project" value="UniProtKB-UniPathway"/>
</dbReference>
<dbReference type="InterPro" id="IPR050485">
    <property type="entry name" value="Proline_metab_enzyme"/>
</dbReference>